<dbReference type="InterPro" id="IPR005467">
    <property type="entry name" value="His_kinase_dom"/>
</dbReference>
<dbReference type="InterPro" id="IPR003661">
    <property type="entry name" value="HisK_dim/P_dom"/>
</dbReference>
<dbReference type="EMBL" id="JAOYOD010000001">
    <property type="protein sequence ID" value="MCV9385444.1"/>
    <property type="molecule type" value="Genomic_DNA"/>
</dbReference>
<dbReference type="Proteomes" id="UP001300692">
    <property type="component" value="Unassembled WGS sequence"/>
</dbReference>
<gene>
    <name evidence="5" type="ORF">N7U62_02160</name>
</gene>
<dbReference type="GO" id="GO:0016301">
    <property type="term" value="F:kinase activity"/>
    <property type="evidence" value="ECO:0007669"/>
    <property type="project" value="UniProtKB-KW"/>
</dbReference>
<dbReference type="Gene3D" id="1.10.287.130">
    <property type="match status" value="1"/>
</dbReference>
<organism evidence="5 6">
    <name type="scientific">Reichenbachiella ulvae</name>
    <dbReference type="NCBI Taxonomy" id="2980104"/>
    <lineage>
        <taxon>Bacteria</taxon>
        <taxon>Pseudomonadati</taxon>
        <taxon>Bacteroidota</taxon>
        <taxon>Cytophagia</taxon>
        <taxon>Cytophagales</taxon>
        <taxon>Reichenbachiellaceae</taxon>
        <taxon>Reichenbachiella</taxon>
    </lineage>
</organism>
<dbReference type="SUPFAM" id="SSF55874">
    <property type="entry name" value="ATPase domain of HSP90 chaperone/DNA topoisomerase II/histidine kinase"/>
    <property type="match status" value="1"/>
</dbReference>
<name>A0ABT3CPJ1_9BACT</name>
<dbReference type="PANTHER" id="PTHR43102:SF2">
    <property type="entry name" value="GAF DOMAIN-CONTAINING PROTEIN"/>
    <property type="match status" value="1"/>
</dbReference>
<dbReference type="PANTHER" id="PTHR43102">
    <property type="entry name" value="SLR1143 PROTEIN"/>
    <property type="match status" value="1"/>
</dbReference>
<dbReference type="SMART" id="SM00388">
    <property type="entry name" value="HisKA"/>
    <property type="match status" value="1"/>
</dbReference>
<sequence>MSRFNKADDRMTELEKRDAEKKRLNVLKSYSILDTPSDPDFDELTLLASQICGTSISLISFVDDDRQWFKSKVGLEAPQTPRTVSFCSHAIDEDKDIFIVPDARNHDNFKDNPLVTSDPYIVFYAGVPLHGEEDQPLGTLCVIDSETKTLSPQQIQSLKILAHQVENLLKLRKMNLNLNQAIGILENKNHQLDRFAMIAAHDIKSPLNNITALIEYLLSSHSEGMSKAAIETIKMIGKSSGNLKNLVDGLLSYSRHEEYIKQEKETIQLKTFIEDFLGLYSQQKGCRLNYKTDLDEIWVNKIALEQILINLISNAIKYGDKDETIIDILVSELDHHYLFEVKDNGPGIPDKAKTKIFELFQTLQSTDRNGQKGNGVGLATVKRLVESLDGLIELESSEGKGSTFRFTLAK</sequence>
<dbReference type="SMART" id="SM00065">
    <property type="entry name" value="GAF"/>
    <property type="match status" value="1"/>
</dbReference>
<dbReference type="CDD" id="cd00075">
    <property type="entry name" value="HATPase"/>
    <property type="match status" value="1"/>
</dbReference>
<accession>A0ABT3CPJ1</accession>
<feature type="domain" description="Histidine kinase" evidence="4">
    <location>
        <begin position="198"/>
        <end position="410"/>
    </location>
</feature>
<evidence type="ECO:0000256" key="2">
    <source>
        <dbReference type="ARBA" id="ARBA00012438"/>
    </source>
</evidence>
<dbReference type="SUPFAM" id="SSF55781">
    <property type="entry name" value="GAF domain-like"/>
    <property type="match status" value="1"/>
</dbReference>
<dbReference type="InterPro" id="IPR004358">
    <property type="entry name" value="Sig_transdc_His_kin-like_C"/>
</dbReference>
<dbReference type="Pfam" id="PF02518">
    <property type="entry name" value="HATPase_c"/>
    <property type="match status" value="1"/>
</dbReference>
<dbReference type="InterPro" id="IPR036097">
    <property type="entry name" value="HisK_dim/P_sf"/>
</dbReference>
<dbReference type="PROSITE" id="PS50109">
    <property type="entry name" value="HIS_KIN"/>
    <property type="match status" value="1"/>
</dbReference>
<dbReference type="InterPro" id="IPR003018">
    <property type="entry name" value="GAF"/>
</dbReference>
<dbReference type="EC" id="2.7.13.3" evidence="2"/>
<keyword evidence="3" id="KW-0597">Phosphoprotein</keyword>
<proteinExistence type="predicted"/>
<dbReference type="InterPro" id="IPR029016">
    <property type="entry name" value="GAF-like_dom_sf"/>
</dbReference>
<dbReference type="Gene3D" id="3.30.565.10">
    <property type="entry name" value="Histidine kinase-like ATPase, C-terminal domain"/>
    <property type="match status" value="1"/>
</dbReference>
<dbReference type="RefSeq" id="WP_264136233.1">
    <property type="nucleotide sequence ID" value="NZ_JAOYOD010000001.1"/>
</dbReference>
<dbReference type="Pfam" id="PF01590">
    <property type="entry name" value="GAF"/>
    <property type="match status" value="1"/>
</dbReference>
<reference evidence="5 6" key="1">
    <citation type="submission" date="2022-10" db="EMBL/GenBank/DDBJ databases">
        <title>Comparative genomics and taxonomic characterization of three novel marine species of genus Reichenbachiella exhibiting antioxidant and polysaccharide degradation activities.</title>
        <authorList>
            <person name="Muhammad N."/>
            <person name="Lee Y.-J."/>
            <person name="Ko J."/>
            <person name="Kim S.-G."/>
        </authorList>
    </citation>
    <scope>NUCLEOTIDE SEQUENCE [LARGE SCALE GENOMIC DNA]</scope>
    <source>
        <strain evidence="5 6">ABR2-5</strain>
    </source>
</reference>
<evidence type="ECO:0000259" key="4">
    <source>
        <dbReference type="PROSITE" id="PS50109"/>
    </source>
</evidence>
<comment type="catalytic activity">
    <reaction evidence="1">
        <text>ATP + protein L-histidine = ADP + protein N-phospho-L-histidine.</text>
        <dbReference type="EC" id="2.7.13.3"/>
    </reaction>
</comment>
<dbReference type="CDD" id="cd00082">
    <property type="entry name" value="HisKA"/>
    <property type="match status" value="1"/>
</dbReference>
<evidence type="ECO:0000313" key="5">
    <source>
        <dbReference type="EMBL" id="MCV9385444.1"/>
    </source>
</evidence>
<protein>
    <recommendedName>
        <fullName evidence="2">histidine kinase</fullName>
        <ecNumber evidence="2">2.7.13.3</ecNumber>
    </recommendedName>
</protein>
<evidence type="ECO:0000313" key="6">
    <source>
        <dbReference type="Proteomes" id="UP001300692"/>
    </source>
</evidence>
<keyword evidence="6" id="KW-1185">Reference proteome</keyword>
<dbReference type="InterPro" id="IPR036890">
    <property type="entry name" value="HATPase_C_sf"/>
</dbReference>
<dbReference type="Gene3D" id="3.30.450.40">
    <property type="match status" value="1"/>
</dbReference>
<dbReference type="SUPFAM" id="SSF47384">
    <property type="entry name" value="Homodimeric domain of signal transducing histidine kinase"/>
    <property type="match status" value="1"/>
</dbReference>
<dbReference type="SMART" id="SM00387">
    <property type="entry name" value="HATPase_c"/>
    <property type="match status" value="1"/>
</dbReference>
<evidence type="ECO:0000256" key="3">
    <source>
        <dbReference type="ARBA" id="ARBA00022553"/>
    </source>
</evidence>
<dbReference type="PRINTS" id="PR00344">
    <property type="entry name" value="BCTRLSENSOR"/>
</dbReference>
<comment type="caution">
    <text evidence="5">The sequence shown here is derived from an EMBL/GenBank/DDBJ whole genome shotgun (WGS) entry which is preliminary data.</text>
</comment>
<keyword evidence="5" id="KW-0418">Kinase</keyword>
<evidence type="ECO:0000256" key="1">
    <source>
        <dbReference type="ARBA" id="ARBA00000085"/>
    </source>
</evidence>
<dbReference type="InterPro" id="IPR003594">
    <property type="entry name" value="HATPase_dom"/>
</dbReference>
<keyword evidence="5" id="KW-0808">Transferase</keyword>